<protein>
    <submittedName>
        <fullName evidence="1">Uncharacterized protein</fullName>
    </submittedName>
</protein>
<evidence type="ECO:0000313" key="2">
    <source>
        <dbReference type="Proteomes" id="UP001151532"/>
    </source>
</evidence>
<reference evidence="1" key="1">
    <citation type="submission" date="2022-11" db="EMBL/GenBank/DDBJ databases">
        <authorList>
            <person name="Hyden B.L."/>
            <person name="Feng K."/>
            <person name="Yates T."/>
            <person name="Jawdy S."/>
            <person name="Smart L.B."/>
            <person name="Muchero W."/>
        </authorList>
    </citation>
    <scope>NUCLEOTIDE SEQUENCE</scope>
    <source>
        <tissue evidence="1">Shoot tip</tissue>
    </source>
</reference>
<evidence type="ECO:0000313" key="1">
    <source>
        <dbReference type="EMBL" id="KAJ6748667.1"/>
    </source>
</evidence>
<reference evidence="1" key="2">
    <citation type="journal article" date="2023" name="Int. J. Mol. Sci.">
        <title>De Novo Assembly and Annotation of 11 Diverse Shrub Willow (Salix) Genomes Reveals Novel Gene Organization in Sex-Linked Regions.</title>
        <authorList>
            <person name="Hyden B."/>
            <person name="Feng K."/>
            <person name="Yates T.B."/>
            <person name="Jawdy S."/>
            <person name="Cereghino C."/>
            <person name="Smart L.B."/>
            <person name="Muchero W."/>
        </authorList>
    </citation>
    <scope>NUCLEOTIDE SEQUENCE</scope>
    <source>
        <tissue evidence="1">Shoot tip</tissue>
    </source>
</reference>
<proteinExistence type="predicted"/>
<comment type="caution">
    <text evidence="1">The sequence shown here is derived from an EMBL/GenBank/DDBJ whole genome shotgun (WGS) entry which is preliminary data.</text>
</comment>
<dbReference type="Proteomes" id="UP001151532">
    <property type="component" value="Chromosome 12"/>
</dbReference>
<name>A0A9Q0VHE7_SALPP</name>
<sequence>MRQHDHVNVHDSLGGKARVRSHRENAFDEYHLPILRQRVIAFLQKT</sequence>
<accession>A0A9Q0VHE7</accession>
<keyword evidence="2" id="KW-1185">Reference proteome</keyword>
<organism evidence="1 2">
    <name type="scientific">Salix purpurea</name>
    <name type="common">Purple osier willow</name>
    <dbReference type="NCBI Taxonomy" id="77065"/>
    <lineage>
        <taxon>Eukaryota</taxon>
        <taxon>Viridiplantae</taxon>
        <taxon>Streptophyta</taxon>
        <taxon>Embryophyta</taxon>
        <taxon>Tracheophyta</taxon>
        <taxon>Spermatophyta</taxon>
        <taxon>Magnoliopsida</taxon>
        <taxon>eudicotyledons</taxon>
        <taxon>Gunneridae</taxon>
        <taxon>Pentapetalae</taxon>
        <taxon>rosids</taxon>
        <taxon>fabids</taxon>
        <taxon>Malpighiales</taxon>
        <taxon>Salicaceae</taxon>
        <taxon>Saliceae</taxon>
        <taxon>Salix</taxon>
    </lineage>
</organism>
<dbReference type="EMBL" id="JAPFFK010000008">
    <property type="protein sequence ID" value="KAJ6748667.1"/>
    <property type="molecule type" value="Genomic_DNA"/>
</dbReference>
<gene>
    <name evidence="1" type="ORF">OIU79_029714</name>
</gene>
<dbReference type="AlphaFoldDB" id="A0A9Q0VHE7"/>